<dbReference type="InterPro" id="IPR042097">
    <property type="entry name" value="Aminopeptidase_N-like_N_sf"/>
</dbReference>
<evidence type="ECO:0000256" key="4">
    <source>
        <dbReference type="ARBA" id="ARBA00012564"/>
    </source>
</evidence>
<dbReference type="InterPro" id="IPR037144">
    <property type="entry name" value="Peptidase_M1_pepN_C_sf"/>
</dbReference>
<dbReference type="Gene3D" id="1.10.390.10">
    <property type="entry name" value="Neutral Protease Domain 2"/>
    <property type="match status" value="1"/>
</dbReference>
<evidence type="ECO:0000256" key="2">
    <source>
        <dbReference type="ARBA" id="ARBA00001947"/>
    </source>
</evidence>
<dbReference type="FunFam" id="3.30.2010.30:FF:000002">
    <property type="entry name" value="Putative aminopeptidase N"/>
    <property type="match status" value="1"/>
</dbReference>
<gene>
    <name evidence="18" type="primary">pepN</name>
    <name evidence="18" type="ORF">Lwor_1384</name>
</gene>
<keyword evidence="19" id="KW-1185">Reference proteome</keyword>
<evidence type="ECO:0000256" key="5">
    <source>
        <dbReference type="ARBA" id="ARBA00015611"/>
    </source>
</evidence>
<dbReference type="InterPro" id="IPR014782">
    <property type="entry name" value="Peptidase_M1_dom"/>
</dbReference>
<dbReference type="EMBL" id="LNZC01000012">
    <property type="protein sequence ID" value="KTD79870.1"/>
    <property type="molecule type" value="Genomic_DNA"/>
</dbReference>
<evidence type="ECO:0000259" key="17">
    <source>
        <dbReference type="Pfam" id="PF17900"/>
    </source>
</evidence>
<dbReference type="FunFam" id="2.60.40.1730:FF:000005">
    <property type="entry name" value="Aminopeptidase N"/>
    <property type="match status" value="1"/>
</dbReference>
<evidence type="ECO:0000256" key="8">
    <source>
        <dbReference type="ARBA" id="ARBA00022723"/>
    </source>
</evidence>
<dbReference type="SUPFAM" id="SSF63737">
    <property type="entry name" value="Leukotriene A4 hydrolase N-terminal domain"/>
    <property type="match status" value="1"/>
</dbReference>
<reference evidence="18 19" key="1">
    <citation type="submission" date="2015-11" db="EMBL/GenBank/DDBJ databases">
        <title>Genomic analysis of 38 Legionella species identifies large and diverse effector repertoires.</title>
        <authorList>
            <person name="Burstein D."/>
            <person name="Amaro F."/>
            <person name="Zusman T."/>
            <person name="Lifshitz Z."/>
            <person name="Cohen O."/>
            <person name="Gilbert J.A."/>
            <person name="Pupko T."/>
            <person name="Shuman H.A."/>
            <person name="Segal G."/>
        </authorList>
    </citation>
    <scope>NUCLEOTIDE SEQUENCE [LARGE SCALE GENOMIC DNA]</scope>
    <source>
        <strain evidence="18 19">ATCC 49508</strain>
    </source>
</reference>
<dbReference type="InterPro" id="IPR038438">
    <property type="entry name" value="PepN_Ig-like_sf"/>
</dbReference>
<dbReference type="PANTHER" id="PTHR46322">
    <property type="entry name" value="PUROMYCIN-SENSITIVE AMINOPEPTIDASE"/>
    <property type="match status" value="1"/>
</dbReference>
<dbReference type="GO" id="GO:0008270">
    <property type="term" value="F:zinc ion binding"/>
    <property type="evidence" value="ECO:0007669"/>
    <property type="project" value="InterPro"/>
</dbReference>
<dbReference type="PRINTS" id="PR00756">
    <property type="entry name" value="ALADIPTASE"/>
</dbReference>
<name>A0A0W1AEZ4_9GAMM</name>
<keyword evidence="9" id="KW-0378">Hydrolase</keyword>
<dbReference type="AlphaFoldDB" id="A0A0W1AEZ4"/>
<dbReference type="FunFam" id="1.10.390.10:FF:000002">
    <property type="entry name" value="Aminopeptidase N"/>
    <property type="match status" value="1"/>
</dbReference>
<dbReference type="OrthoDB" id="100605at2"/>
<dbReference type="GO" id="GO:0006508">
    <property type="term" value="P:proteolysis"/>
    <property type="evidence" value="ECO:0007669"/>
    <property type="project" value="UniProtKB-UniRule"/>
</dbReference>
<dbReference type="InterPro" id="IPR045357">
    <property type="entry name" value="Aminopeptidase_N-like_N"/>
</dbReference>
<keyword evidence="7" id="KW-0645">Protease</keyword>
<evidence type="ECO:0000256" key="13">
    <source>
        <dbReference type="NCBIfam" id="TIGR02414"/>
    </source>
</evidence>
<evidence type="ECO:0000313" key="19">
    <source>
        <dbReference type="Proteomes" id="UP000054662"/>
    </source>
</evidence>
<evidence type="ECO:0000256" key="3">
    <source>
        <dbReference type="ARBA" id="ARBA00010136"/>
    </source>
</evidence>
<keyword evidence="6 18" id="KW-0031">Aminopeptidase</keyword>
<dbReference type="PATRIC" id="fig|45076.6.peg.1508"/>
<evidence type="ECO:0000259" key="16">
    <source>
        <dbReference type="Pfam" id="PF17432"/>
    </source>
</evidence>
<dbReference type="GO" id="GO:0016285">
    <property type="term" value="F:alanyl aminopeptidase activity"/>
    <property type="evidence" value="ECO:0007669"/>
    <property type="project" value="UniProtKB-EC"/>
</dbReference>
<dbReference type="InterPro" id="IPR024601">
    <property type="entry name" value="Peptidase_M1_pepN_C"/>
</dbReference>
<comment type="catalytic activity">
    <reaction evidence="1">
        <text>Release of an N-terminal amino acid, Xaa-|-Yaa- from a peptide, amide or arylamide. Xaa is preferably Ala, but may be most amino acids including Pro (slow action). When a terminal hydrophobic residue is followed by a prolyl residue, the two may be released as an intact Xaa-Pro dipeptide.</text>
        <dbReference type="EC" id="3.4.11.2"/>
    </reaction>
</comment>
<dbReference type="Pfam" id="PF17900">
    <property type="entry name" value="Peptidase_M1_N"/>
    <property type="match status" value="1"/>
</dbReference>
<dbReference type="PANTHER" id="PTHR46322:SF1">
    <property type="entry name" value="PUROMYCIN-SENSITIVE AMINOPEPTIDASE"/>
    <property type="match status" value="1"/>
</dbReference>
<comment type="function">
    <text evidence="12">Aminopeptidase N is involved in the degradation of intracellular peptides generated by protein breakdown during normal growth as well as in response to nutrient starvation.</text>
</comment>
<feature type="domain" description="Peptidase M1 alanyl aminopeptidase Ig-like fold" evidence="15">
    <location>
        <begin position="444"/>
        <end position="536"/>
    </location>
</feature>
<evidence type="ECO:0000256" key="12">
    <source>
        <dbReference type="ARBA" id="ARBA00059739"/>
    </source>
</evidence>
<feature type="domain" description="Peptidase M1 membrane alanine aminopeptidase" evidence="14">
    <location>
        <begin position="226"/>
        <end position="439"/>
    </location>
</feature>
<sequence length="863" mass="98525">MTMPDTTVYLKNYQAPTFTVDTVDLNFDLYDDHVLVKSSLTLHRQHDGALVLYGDELELVEIKMNGTLLESSCYTLENDSLIIKDCSDELSLEIITRIEPQNNTQLSGLYRSNHLFCTQCEAEGFRRITFFPDRPDVLATYTTRISADKNQYPVLLSNGNLIDSGATNDGRHWVIWHDPFKKPSYLFALVAGNLASIHDQFITCSGRTVDLHIYVEPGNEDKCAHAMASLQRSMKWDEEVYGREYDLDIFMIVAVSDFNMGAMENKGLNIFNSKYILARPDTATDQDFADVEGVVAHEYFHNWTGNRVTCRDWFQLSLKEGLTVFRDQEFSRDMNSRDVNRIMDVKALRSQQFPEDAGSMAHPVRPESYQEINNFYTATIYNKGAEVIRMQHTLLGKEGFRRGMDLYFKRHDGQAVTIDDFVAAMEDANGVNLTQFKRWYSQAGTPEVRVTSNYLNGCLTLTLQQSCKPTPECHDKKPFHIPLRIALFDAKGQIMPIDNEILELKEAQQSFVFKGLTEQPVVSLLREFSAPIRLNDELTQDDLLFLLCHETDGYAKWDAAQRLVLNCIKDCLSLPETQWHVPERLIAAFAHVLLDESLDADLRAELLTPPGFEEVAASLTQVDVGQVEAVRDYFRQQLGIRLYDSLSQVYQQLWQTEDHQMHGQAYGRRKLRNICLWLLMKANEEKNLNLCKQQFGAAKTMTDQIAGFSLLVNAADESSRIKAIGDFYQQWSHNELVLDKWFALQAAAELPGTLDAVKQLLNHSAFSIKNPNKVRAVIGAFCMANPRNFHAVDGSGYQFLTDMLLKIDQLNPQIAARLATPFTRWQRYDASRQALMRKQLEHLAKQDLSRDLREVVDKSLVIT</sequence>
<dbReference type="Proteomes" id="UP000054662">
    <property type="component" value="Unassembled WGS sequence"/>
</dbReference>
<dbReference type="Pfam" id="PF17432">
    <property type="entry name" value="DUF3458_C"/>
    <property type="match status" value="1"/>
</dbReference>
<evidence type="ECO:0000313" key="18">
    <source>
        <dbReference type="EMBL" id="KTD79870.1"/>
    </source>
</evidence>
<dbReference type="Pfam" id="PF11940">
    <property type="entry name" value="DUF3458"/>
    <property type="match status" value="1"/>
</dbReference>
<proteinExistence type="inferred from homology"/>
<dbReference type="Pfam" id="PF01433">
    <property type="entry name" value="Peptidase_M1"/>
    <property type="match status" value="1"/>
</dbReference>
<comment type="caution">
    <text evidence="18">The sequence shown here is derived from an EMBL/GenBank/DDBJ whole genome shotgun (WGS) entry which is preliminary data.</text>
</comment>
<dbReference type="GO" id="GO:0008237">
    <property type="term" value="F:metallopeptidase activity"/>
    <property type="evidence" value="ECO:0007669"/>
    <property type="project" value="UniProtKB-UniRule"/>
</dbReference>
<dbReference type="CDD" id="cd09600">
    <property type="entry name" value="M1_APN"/>
    <property type="match status" value="1"/>
</dbReference>
<dbReference type="InterPro" id="IPR001930">
    <property type="entry name" value="Peptidase_M1"/>
</dbReference>
<accession>A0A0W1AEZ4</accession>
<keyword evidence="10" id="KW-0862">Zinc</keyword>
<evidence type="ECO:0000256" key="11">
    <source>
        <dbReference type="ARBA" id="ARBA00023049"/>
    </source>
</evidence>
<dbReference type="STRING" id="45076.Lwor_1384"/>
<evidence type="ECO:0000256" key="9">
    <source>
        <dbReference type="ARBA" id="ARBA00022801"/>
    </source>
</evidence>
<dbReference type="Gene3D" id="2.60.40.1730">
    <property type="entry name" value="tricorn interacting facor f3 domain"/>
    <property type="match status" value="1"/>
</dbReference>
<dbReference type="InterPro" id="IPR012779">
    <property type="entry name" value="Peptidase_M1_pepN"/>
</dbReference>
<dbReference type="Gene3D" id="2.60.40.1840">
    <property type="match status" value="1"/>
</dbReference>
<evidence type="ECO:0000256" key="1">
    <source>
        <dbReference type="ARBA" id="ARBA00000098"/>
    </source>
</evidence>
<dbReference type="Gene3D" id="1.25.50.10">
    <property type="entry name" value="Peptidase M1, alanyl aminopeptidase, C-terminal domain"/>
    <property type="match status" value="1"/>
</dbReference>
<dbReference type="NCBIfam" id="TIGR02414">
    <property type="entry name" value="pepN_proteo"/>
    <property type="match status" value="1"/>
</dbReference>
<comment type="similarity">
    <text evidence="3">Belongs to the peptidase M1 family.</text>
</comment>
<dbReference type="InterPro" id="IPR027268">
    <property type="entry name" value="Peptidase_M4/M1_CTD_sf"/>
</dbReference>
<dbReference type="Gene3D" id="3.30.2010.30">
    <property type="match status" value="1"/>
</dbReference>
<comment type="cofactor">
    <cofactor evidence="2">
        <name>Zn(2+)</name>
        <dbReference type="ChEBI" id="CHEBI:29105"/>
    </cofactor>
</comment>
<evidence type="ECO:0000256" key="7">
    <source>
        <dbReference type="ARBA" id="ARBA00022670"/>
    </source>
</evidence>
<evidence type="ECO:0000256" key="6">
    <source>
        <dbReference type="ARBA" id="ARBA00022438"/>
    </source>
</evidence>
<keyword evidence="8" id="KW-0479">Metal-binding</keyword>
<organism evidence="18 19">
    <name type="scientific">Legionella worsleiensis</name>
    <dbReference type="NCBI Taxonomy" id="45076"/>
    <lineage>
        <taxon>Bacteria</taxon>
        <taxon>Pseudomonadati</taxon>
        <taxon>Pseudomonadota</taxon>
        <taxon>Gammaproteobacteria</taxon>
        <taxon>Legionellales</taxon>
        <taxon>Legionellaceae</taxon>
        <taxon>Legionella</taxon>
    </lineage>
</organism>
<protein>
    <recommendedName>
        <fullName evidence="5 13">Aminopeptidase N</fullName>
        <ecNumber evidence="4 13">3.4.11.2</ecNumber>
    </recommendedName>
</protein>
<feature type="domain" description="Peptidase M1 alanyl aminopeptidase C-terminal" evidence="16">
    <location>
        <begin position="541"/>
        <end position="860"/>
    </location>
</feature>
<keyword evidence="11" id="KW-0482">Metalloprotease</keyword>
<dbReference type="SUPFAM" id="SSF55486">
    <property type="entry name" value="Metalloproteases ('zincins'), catalytic domain"/>
    <property type="match status" value="1"/>
</dbReference>
<feature type="domain" description="Aminopeptidase N-like N-terminal" evidence="17">
    <location>
        <begin position="74"/>
        <end position="186"/>
    </location>
</feature>
<evidence type="ECO:0000259" key="15">
    <source>
        <dbReference type="Pfam" id="PF11940"/>
    </source>
</evidence>
<evidence type="ECO:0000259" key="14">
    <source>
        <dbReference type="Pfam" id="PF01433"/>
    </source>
</evidence>
<dbReference type="EC" id="3.4.11.2" evidence="4 13"/>
<evidence type="ECO:0000256" key="10">
    <source>
        <dbReference type="ARBA" id="ARBA00022833"/>
    </source>
</evidence>
<dbReference type="InterPro" id="IPR035414">
    <property type="entry name" value="Peptidase_M1_pepN_Ig-like"/>
</dbReference>